<protein>
    <submittedName>
        <fullName evidence="2">Ead/Ea22-like family protein</fullName>
    </submittedName>
</protein>
<organism evidence="2 3">
    <name type="scientific">Candidatus Mailhella merdigallinarum</name>
    <dbReference type="NCBI Taxonomy" id="2838658"/>
    <lineage>
        <taxon>Bacteria</taxon>
        <taxon>Pseudomonadati</taxon>
        <taxon>Thermodesulfobacteriota</taxon>
        <taxon>Desulfovibrionia</taxon>
        <taxon>Desulfovibrionales</taxon>
        <taxon>Desulfovibrionaceae</taxon>
        <taxon>Mailhella</taxon>
    </lineage>
</organism>
<proteinExistence type="predicted"/>
<comment type="caution">
    <text evidence="2">The sequence shown here is derived from an EMBL/GenBank/DDBJ whole genome shotgun (WGS) entry which is preliminary data.</text>
</comment>
<dbReference type="Pfam" id="PF13935">
    <property type="entry name" value="Ead_Ea22"/>
    <property type="match status" value="1"/>
</dbReference>
<accession>A0A9D2HFL0</accession>
<keyword evidence="1" id="KW-0175">Coiled coil</keyword>
<evidence type="ECO:0000256" key="1">
    <source>
        <dbReference type="SAM" id="Coils"/>
    </source>
</evidence>
<feature type="coiled-coil region" evidence="1">
    <location>
        <begin position="79"/>
        <end position="106"/>
    </location>
</feature>
<dbReference type="InterPro" id="IPR025153">
    <property type="entry name" value="Ead_Ea22"/>
</dbReference>
<dbReference type="EMBL" id="DXAN01000023">
    <property type="protein sequence ID" value="HJA08930.1"/>
    <property type="molecule type" value="Genomic_DNA"/>
</dbReference>
<evidence type="ECO:0000313" key="3">
    <source>
        <dbReference type="Proteomes" id="UP000824225"/>
    </source>
</evidence>
<reference evidence="2" key="2">
    <citation type="submission" date="2021-04" db="EMBL/GenBank/DDBJ databases">
        <authorList>
            <person name="Gilroy R."/>
        </authorList>
    </citation>
    <scope>NUCLEOTIDE SEQUENCE</scope>
    <source>
        <strain evidence="2">CHK186-16707</strain>
    </source>
</reference>
<sequence>MSTDSPISNRTTDALLARRALAEKATPGPWEKGSALRRSYGVNAILDCNGALIADTEFSVSQYEDGDAAHIAANSPDVVMADIEELLRLRAEVERLEKEADWLAERHAERCRRSAKPCMTYVMPDCECEYDYGCCISPQKWRKVARKAAEEENHGRLL</sequence>
<gene>
    <name evidence="2" type="ORF">H9962_07050</name>
</gene>
<evidence type="ECO:0000313" key="2">
    <source>
        <dbReference type="EMBL" id="HJA08930.1"/>
    </source>
</evidence>
<dbReference type="Proteomes" id="UP000824225">
    <property type="component" value="Unassembled WGS sequence"/>
</dbReference>
<dbReference type="AlphaFoldDB" id="A0A9D2HFL0"/>
<reference evidence="2" key="1">
    <citation type="journal article" date="2021" name="PeerJ">
        <title>Extensive microbial diversity within the chicken gut microbiome revealed by metagenomics and culture.</title>
        <authorList>
            <person name="Gilroy R."/>
            <person name="Ravi A."/>
            <person name="Getino M."/>
            <person name="Pursley I."/>
            <person name="Horton D.L."/>
            <person name="Alikhan N.F."/>
            <person name="Baker D."/>
            <person name="Gharbi K."/>
            <person name="Hall N."/>
            <person name="Watson M."/>
            <person name="Adriaenssens E.M."/>
            <person name="Foster-Nyarko E."/>
            <person name="Jarju S."/>
            <person name="Secka A."/>
            <person name="Antonio M."/>
            <person name="Oren A."/>
            <person name="Chaudhuri R.R."/>
            <person name="La Ragione R."/>
            <person name="Hildebrand F."/>
            <person name="Pallen M.J."/>
        </authorList>
    </citation>
    <scope>NUCLEOTIDE SEQUENCE</scope>
    <source>
        <strain evidence="2">CHK186-16707</strain>
    </source>
</reference>
<name>A0A9D2HFL0_9BACT</name>